<dbReference type="PROSITE" id="PS00028">
    <property type="entry name" value="ZINC_FINGER_C2H2_1"/>
    <property type="match status" value="2"/>
</dbReference>
<protein>
    <recommendedName>
        <fullName evidence="12">C2H2-type domain-containing protein</fullName>
    </recommendedName>
</protein>
<evidence type="ECO:0000256" key="7">
    <source>
        <dbReference type="ARBA" id="ARBA00023015"/>
    </source>
</evidence>
<dbReference type="GO" id="GO:0000981">
    <property type="term" value="F:DNA-binding transcription factor activity, RNA polymerase II-specific"/>
    <property type="evidence" value="ECO:0007669"/>
    <property type="project" value="UniProtKB-ARBA"/>
</dbReference>
<dbReference type="AlphaFoldDB" id="A0A9P7B3U4"/>
<evidence type="ECO:0000256" key="1">
    <source>
        <dbReference type="ARBA" id="ARBA00004123"/>
    </source>
</evidence>
<dbReference type="GO" id="GO:0005634">
    <property type="term" value="C:nucleus"/>
    <property type="evidence" value="ECO:0007669"/>
    <property type="project" value="UniProtKB-SubCell"/>
</dbReference>
<reference evidence="13 14" key="1">
    <citation type="submission" date="2020-11" db="EMBL/GenBank/DDBJ databases">
        <title>Kefir isolates.</title>
        <authorList>
            <person name="Marcisauskas S."/>
            <person name="Kim Y."/>
            <person name="Blasche S."/>
        </authorList>
    </citation>
    <scope>NUCLEOTIDE SEQUENCE [LARGE SCALE GENOMIC DNA]</scope>
    <source>
        <strain evidence="13 14">OG2</strain>
    </source>
</reference>
<evidence type="ECO:0000256" key="3">
    <source>
        <dbReference type="ARBA" id="ARBA00022723"/>
    </source>
</evidence>
<dbReference type="SMART" id="SM00355">
    <property type="entry name" value="ZnF_C2H2"/>
    <property type="match status" value="2"/>
</dbReference>
<dbReference type="InterPro" id="IPR036236">
    <property type="entry name" value="Znf_C2H2_sf"/>
</dbReference>
<dbReference type="Gene3D" id="3.30.160.60">
    <property type="entry name" value="Classic Zinc Finger"/>
    <property type="match status" value="2"/>
</dbReference>
<feature type="domain" description="C2H2-type" evidence="12">
    <location>
        <begin position="17"/>
        <end position="44"/>
    </location>
</feature>
<dbReference type="PANTHER" id="PTHR47428:SF1">
    <property type="entry name" value="REGULATORY PROTEIN MIG1-RELATED"/>
    <property type="match status" value="1"/>
</dbReference>
<evidence type="ECO:0000313" key="14">
    <source>
        <dbReference type="Proteomes" id="UP000750334"/>
    </source>
</evidence>
<comment type="subcellular location">
    <subcellularLocation>
        <location evidence="1">Nucleus</location>
    </subcellularLocation>
</comment>
<keyword evidence="2" id="KW-0678">Repressor</keyword>
<evidence type="ECO:0000259" key="12">
    <source>
        <dbReference type="PROSITE" id="PS50157"/>
    </source>
</evidence>
<dbReference type="GO" id="GO:0008270">
    <property type="term" value="F:zinc ion binding"/>
    <property type="evidence" value="ECO:0007669"/>
    <property type="project" value="UniProtKB-KW"/>
</dbReference>
<evidence type="ECO:0000256" key="6">
    <source>
        <dbReference type="ARBA" id="ARBA00022833"/>
    </source>
</evidence>
<keyword evidence="9" id="KW-0539">Nucleus</keyword>
<dbReference type="GO" id="GO:0000978">
    <property type="term" value="F:RNA polymerase II cis-regulatory region sequence-specific DNA binding"/>
    <property type="evidence" value="ECO:0007669"/>
    <property type="project" value="TreeGrafter"/>
</dbReference>
<dbReference type="Pfam" id="PF00096">
    <property type="entry name" value="zf-C2H2"/>
    <property type="match status" value="1"/>
</dbReference>
<keyword evidence="6" id="KW-0862">Zinc</keyword>
<evidence type="ECO:0000256" key="11">
    <source>
        <dbReference type="SAM" id="MobiDB-lite"/>
    </source>
</evidence>
<dbReference type="EMBL" id="PUHR01000245">
    <property type="protein sequence ID" value="KAG0657071.1"/>
    <property type="molecule type" value="Genomic_DNA"/>
</dbReference>
<name>A0A9P7B3U4_MAUEX</name>
<keyword evidence="5 10" id="KW-0863">Zinc-finger</keyword>
<dbReference type="PANTHER" id="PTHR47428">
    <property type="entry name" value="REGULATORY PROTEIN MIG1-RELATED"/>
    <property type="match status" value="1"/>
</dbReference>
<dbReference type="SUPFAM" id="SSF57667">
    <property type="entry name" value="beta-beta-alpha zinc fingers"/>
    <property type="match status" value="1"/>
</dbReference>
<dbReference type="FunFam" id="3.30.160.60:FF:000125">
    <property type="entry name" value="Putative zinc finger protein 143"/>
    <property type="match status" value="1"/>
</dbReference>
<dbReference type="Proteomes" id="UP000750334">
    <property type="component" value="Unassembled WGS sequence"/>
</dbReference>
<keyword evidence="7" id="KW-0805">Transcription regulation</keyword>
<evidence type="ECO:0000256" key="5">
    <source>
        <dbReference type="ARBA" id="ARBA00022771"/>
    </source>
</evidence>
<comment type="caution">
    <text evidence="13">The sequence shown here is derived from an EMBL/GenBank/DDBJ whole genome shotgun (WGS) entry which is preliminary data.</text>
</comment>
<dbReference type="InterPro" id="IPR013087">
    <property type="entry name" value="Znf_C2H2_type"/>
</dbReference>
<sequence>MSRKEAAFPEDNDERPYKCSICQRGFHRLEHKKRHIRTHTGGKPHLCNFPGCGKSFSRSDELKRHLRTHTGNTNRNSRKYNNRNIQYPMVNVYEENGQTILFPQPVGTPVQAVALNIPTMNNGMFSPNAQTGMFPMMVPFVGAGYQPYPTYVTGVPQSPMQYGMPPQSMTPPPLPNSQSLPAPSMATIPQNTNNMSNANVAAYYQQYPGFVNSNSSITLSDASSVFSNNNKYLTSNNVSNTNSQLSVIESPRSDINEADVAISEEKIPFTITTSNKISSTIKNALSSLPVIKPLATRAKKGKIQKSKPTNELRSVSNTNSIISITTALNNRHFDDSETEQCSVREEESIPRLSEKKSSFLEVSITPKGRVRQKADFHLSTDEDNESSTDEESRKINDNSSISVSTNYDVQLPPMKNILKQIDVFNKPVN</sequence>
<dbReference type="OrthoDB" id="8922241at2759"/>
<keyword evidence="14" id="KW-1185">Reference proteome</keyword>
<evidence type="ECO:0000256" key="8">
    <source>
        <dbReference type="ARBA" id="ARBA00023163"/>
    </source>
</evidence>
<evidence type="ECO:0000256" key="2">
    <source>
        <dbReference type="ARBA" id="ARBA00022491"/>
    </source>
</evidence>
<keyword evidence="8" id="KW-0804">Transcription</keyword>
<feature type="domain" description="C2H2-type" evidence="12">
    <location>
        <begin position="45"/>
        <end position="74"/>
    </location>
</feature>
<evidence type="ECO:0000313" key="13">
    <source>
        <dbReference type="EMBL" id="KAG0657071.1"/>
    </source>
</evidence>
<accession>A0A9P7B3U4</accession>
<feature type="region of interest" description="Disordered" evidence="11">
    <location>
        <begin position="373"/>
        <end position="399"/>
    </location>
</feature>
<gene>
    <name evidence="13" type="ORF">C6P45_002537</name>
</gene>
<proteinExistence type="predicted"/>
<dbReference type="GO" id="GO:0000433">
    <property type="term" value="P:carbon catabolite repression of transcription from RNA polymerase II promoter by glucose"/>
    <property type="evidence" value="ECO:0007669"/>
    <property type="project" value="TreeGrafter"/>
</dbReference>
<dbReference type="FunFam" id="3.30.160.60:FF:000100">
    <property type="entry name" value="Zinc finger 45-like"/>
    <property type="match status" value="1"/>
</dbReference>
<evidence type="ECO:0000256" key="4">
    <source>
        <dbReference type="ARBA" id="ARBA00022737"/>
    </source>
</evidence>
<dbReference type="PROSITE" id="PS50157">
    <property type="entry name" value="ZINC_FINGER_C2H2_2"/>
    <property type="match status" value="2"/>
</dbReference>
<evidence type="ECO:0000256" key="9">
    <source>
        <dbReference type="ARBA" id="ARBA00023242"/>
    </source>
</evidence>
<dbReference type="InterPro" id="IPR051007">
    <property type="entry name" value="creA/MIG_C2H2-ZnF"/>
</dbReference>
<keyword evidence="4" id="KW-0677">Repeat</keyword>
<evidence type="ECO:0000256" key="10">
    <source>
        <dbReference type="PROSITE-ProRule" id="PRU00042"/>
    </source>
</evidence>
<keyword evidence="3" id="KW-0479">Metal-binding</keyword>
<organism evidence="13 14">
    <name type="scientific">Maudiozyma exigua</name>
    <name type="common">Yeast</name>
    <name type="synonym">Kazachstania exigua</name>
    <dbReference type="NCBI Taxonomy" id="34358"/>
    <lineage>
        <taxon>Eukaryota</taxon>
        <taxon>Fungi</taxon>
        <taxon>Dikarya</taxon>
        <taxon>Ascomycota</taxon>
        <taxon>Saccharomycotina</taxon>
        <taxon>Saccharomycetes</taxon>
        <taxon>Saccharomycetales</taxon>
        <taxon>Saccharomycetaceae</taxon>
        <taxon>Maudiozyma</taxon>
    </lineage>
</organism>
<dbReference type="GO" id="GO:0005737">
    <property type="term" value="C:cytoplasm"/>
    <property type="evidence" value="ECO:0007669"/>
    <property type="project" value="TreeGrafter"/>
</dbReference>